<evidence type="ECO:0000256" key="11">
    <source>
        <dbReference type="ARBA" id="ARBA00030211"/>
    </source>
</evidence>
<dbReference type="EMBL" id="CP043538">
    <property type="protein sequence ID" value="QGY01594.1"/>
    <property type="molecule type" value="Genomic_DNA"/>
</dbReference>
<dbReference type="InterPro" id="IPR050968">
    <property type="entry name" value="Cytochrome_c_oxidase_bac_sub4"/>
</dbReference>
<comment type="subcellular location">
    <subcellularLocation>
        <location evidence="1">Cell membrane</location>
        <topology evidence="1">Multi-pass membrane protein</topology>
    </subcellularLocation>
</comment>
<accession>A0A6B9FKC2</accession>
<comment type="similarity">
    <text evidence="2">Belongs to the cytochrome c oxidase bacterial subunit 4 family.</text>
</comment>
<evidence type="ECO:0000256" key="6">
    <source>
        <dbReference type="ARBA" id="ARBA00022692"/>
    </source>
</evidence>
<dbReference type="OrthoDB" id="7278008at2"/>
<keyword evidence="7 14" id="KW-1133">Transmembrane helix</keyword>
<evidence type="ECO:0000256" key="3">
    <source>
        <dbReference type="ARBA" id="ARBA00011700"/>
    </source>
</evidence>
<proteinExistence type="inferred from homology"/>
<feature type="transmembrane region" description="Helical" evidence="14">
    <location>
        <begin position="60"/>
        <end position="82"/>
    </location>
</feature>
<dbReference type="GO" id="GO:0005886">
    <property type="term" value="C:plasma membrane"/>
    <property type="evidence" value="ECO:0007669"/>
    <property type="project" value="UniProtKB-SubCell"/>
</dbReference>
<dbReference type="Proteomes" id="UP000012488">
    <property type="component" value="Chromosome"/>
</dbReference>
<comment type="subunit">
    <text evidence="3">Heterooctamer of two A chains, two B chains, two C chains and two D chains.</text>
</comment>
<dbReference type="KEGG" id="mmes:MMSR116_06515"/>
<feature type="transmembrane region" description="Helical" evidence="14">
    <location>
        <begin position="88"/>
        <end position="108"/>
    </location>
</feature>
<dbReference type="Pfam" id="PF03626">
    <property type="entry name" value="COX4_pro"/>
    <property type="match status" value="1"/>
</dbReference>
<gene>
    <name evidence="15" type="ORF">MMSR116_06515</name>
</gene>
<evidence type="ECO:0000256" key="2">
    <source>
        <dbReference type="ARBA" id="ARBA00008079"/>
    </source>
</evidence>
<keyword evidence="6 14" id="KW-0812">Transmembrane</keyword>
<evidence type="ECO:0000256" key="8">
    <source>
        <dbReference type="ARBA" id="ARBA00023136"/>
    </source>
</evidence>
<evidence type="ECO:0000256" key="7">
    <source>
        <dbReference type="ARBA" id="ARBA00022989"/>
    </source>
</evidence>
<evidence type="ECO:0000256" key="14">
    <source>
        <dbReference type="SAM" id="Phobius"/>
    </source>
</evidence>
<dbReference type="GO" id="GO:0009486">
    <property type="term" value="F:cytochrome bo3 ubiquinol oxidase activity"/>
    <property type="evidence" value="ECO:0007669"/>
    <property type="project" value="TreeGrafter"/>
</dbReference>
<feature type="transmembrane region" description="Helical" evidence="14">
    <location>
        <begin position="120"/>
        <end position="144"/>
    </location>
</feature>
<evidence type="ECO:0000256" key="5">
    <source>
        <dbReference type="ARBA" id="ARBA00022475"/>
    </source>
</evidence>
<sequence>MNVRDQSRGIVLLKAIGAAALLGSVRVLTGGPNRRSGGLRDDRSQVADERHSRRNDLRTYAVGYVLALLLTGAAFAVVTWRWAAGATALGIILALALLQAMVHFRYFLHVDLRRSARDDLQLILFSSLIVCLMVGGTLVVLFNLRIRMM</sequence>
<dbReference type="PANTHER" id="PTHR36835">
    <property type="entry name" value="CYTOCHROME BO(3) UBIQUINOL OXIDASE SUBUNIT 4"/>
    <property type="match status" value="1"/>
</dbReference>
<evidence type="ECO:0000256" key="10">
    <source>
        <dbReference type="ARBA" id="ARBA00030071"/>
    </source>
</evidence>
<evidence type="ECO:0000256" key="4">
    <source>
        <dbReference type="ARBA" id="ARBA00014689"/>
    </source>
</evidence>
<evidence type="ECO:0000313" key="15">
    <source>
        <dbReference type="EMBL" id="QGY01594.1"/>
    </source>
</evidence>
<evidence type="ECO:0000256" key="12">
    <source>
        <dbReference type="ARBA" id="ARBA00031887"/>
    </source>
</evidence>
<keyword evidence="8 14" id="KW-0472">Membrane</keyword>
<dbReference type="PANTHER" id="PTHR36835:SF1">
    <property type="entry name" value="CYTOCHROME BO(3) UBIQUINOL OXIDASE SUBUNIT 4"/>
    <property type="match status" value="1"/>
</dbReference>
<protein>
    <recommendedName>
        <fullName evidence="4">Cytochrome bo(3) ubiquinol oxidase subunit 4</fullName>
    </recommendedName>
    <alternativeName>
        <fullName evidence="13">Cytochrome o ubiquinol oxidase subunit 4</fullName>
    </alternativeName>
    <alternativeName>
        <fullName evidence="10">Oxidase bo(3) subunit 4</fullName>
    </alternativeName>
    <alternativeName>
        <fullName evidence="11">Ubiquinol oxidase polypeptide IV</fullName>
    </alternativeName>
    <alternativeName>
        <fullName evidence="12">Ubiquinol oxidase subunit 4</fullName>
    </alternativeName>
</protein>
<organism evidence="15 16">
    <name type="scientific">Methylobacterium mesophilicum SR1.6/6</name>
    <dbReference type="NCBI Taxonomy" id="908290"/>
    <lineage>
        <taxon>Bacteria</taxon>
        <taxon>Pseudomonadati</taxon>
        <taxon>Pseudomonadota</taxon>
        <taxon>Alphaproteobacteria</taxon>
        <taxon>Hyphomicrobiales</taxon>
        <taxon>Methylobacteriaceae</taxon>
        <taxon>Methylobacterium</taxon>
    </lineage>
</organism>
<evidence type="ECO:0000256" key="9">
    <source>
        <dbReference type="ARBA" id="ARBA00025694"/>
    </source>
</evidence>
<dbReference type="GO" id="GO:0019646">
    <property type="term" value="P:aerobic electron transport chain"/>
    <property type="evidence" value="ECO:0007669"/>
    <property type="project" value="TreeGrafter"/>
</dbReference>
<evidence type="ECO:0000256" key="13">
    <source>
        <dbReference type="ARBA" id="ARBA00032185"/>
    </source>
</evidence>
<keyword evidence="5" id="KW-1003">Cell membrane</keyword>
<name>A0A6B9FKC2_9HYPH</name>
<dbReference type="GO" id="GO:0009319">
    <property type="term" value="C:cytochrome o ubiquinol oxidase complex"/>
    <property type="evidence" value="ECO:0007669"/>
    <property type="project" value="TreeGrafter"/>
</dbReference>
<evidence type="ECO:0000313" key="16">
    <source>
        <dbReference type="Proteomes" id="UP000012488"/>
    </source>
</evidence>
<dbReference type="AlphaFoldDB" id="A0A6B9FKC2"/>
<evidence type="ECO:0000256" key="1">
    <source>
        <dbReference type="ARBA" id="ARBA00004651"/>
    </source>
</evidence>
<dbReference type="RefSeq" id="WP_010683340.1">
    <property type="nucleotide sequence ID" value="NZ_CP043538.1"/>
</dbReference>
<comment type="function">
    <text evidence="9">Cytochrome bo(3) ubiquinol terminal oxidase is the component of the aerobic respiratory chain of E.coli that predominates when cells are grown at high aeration. Has proton pump activity across the membrane in addition to electron transfer, pumping 2 protons/electron.</text>
</comment>
<dbReference type="GO" id="GO:0015990">
    <property type="term" value="P:electron transport coupled proton transport"/>
    <property type="evidence" value="ECO:0007669"/>
    <property type="project" value="TreeGrafter"/>
</dbReference>
<dbReference type="InterPro" id="IPR005171">
    <property type="entry name" value="Cyt_c_oxidase_su4_prok"/>
</dbReference>
<reference evidence="15 16" key="1">
    <citation type="journal article" date="2012" name="Genet. Mol. Biol.">
        <title>Analysis of 16S rRNA and mxaF genes revealing insights into Methylobacterium niche-specific plant association.</title>
        <authorList>
            <person name="Dourado M.N."/>
            <person name="Andreote F.D."/>
            <person name="Dini-Andreote F."/>
            <person name="Conti R."/>
            <person name="Araujo J.M."/>
            <person name="Araujo W.L."/>
        </authorList>
    </citation>
    <scope>NUCLEOTIDE SEQUENCE [LARGE SCALE GENOMIC DNA]</scope>
    <source>
        <strain evidence="15 16">SR1.6/6</strain>
    </source>
</reference>
<reference evidence="15 16" key="2">
    <citation type="journal article" date="2013" name="Genome Announc.">
        <title>Draft Genome Sequence of Methylobacterium mesophilicum Strain SR1.6/6, Isolated from Citrus sinensis.</title>
        <authorList>
            <person name="Marinho Almeida D."/>
            <person name="Dini-Andreote F."/>
            <person name="Camargo Neves A.A."/>
            <person name="Juca Ramos R.T."/>
            <person name="Andreote F.D."/>
            <person name="Carneiro A.R."/>
            <person name="Oliveira de Souza Lima A."/>
            <person name="Caracciolo Gomes de Sa P.H."/>
            <person name="Ribeiro Barbosa M.S."/>
            <person name="Araujo W.L."/>
            <person name="Silva A."/>
        </authorList>
    </citation>
    <scope>NUCLEOTIDE SEQUENCE [LARGE SCALE GENOMIC DNA]</scope>
    <source>
        <strain evidence="15 16">SR1.6/6</strain>
    </source>
</reference>
<dbReference type="GO" id="GO:0015078">
    <property type="term" value="F:proton transmembrane transporter activity"/>
    <property type="evidence" value="ECO:0007669"/>
    <property type="project" value="TreeGrafter"/>
</dbReference>